<dbReference type="AlphaFoldDB" id="A0A0U1M4L8"/>
<dbReference type="Pfam" id="PF00106">
    <property type="entry name" value="adh_short"/>
    <property type="match status" value="1"/>
</dbReference>
<name>A0A0U1M4L8_TALIS</name>
<dbReference type="Gene3D" id="3.40.50.720">
    <property type="entry name" value="NAD(P)-binding Rossmann-like Domain"/>
    <property type="match status" value="1"/>
</dbReference>
<dbReference type="InterPro" id="IPR036291">
    <property type="entry name" value="NAD(P)-bd_dom_sf"/>
</dbReference>
<evidence type="ECO:0000256" key="4">
    <source>
        <dbReference type="RuleBase" id="RU000363"/>
    </source>
</evidence>
<dbReference type="PRINTS" id="PR00080">
    <property type="entry name" value="SDRFAMILY"/>
</dbReference>
<dbReference type="EMBL" id="CVMT01000008">
    <property type="protein sequence ID" value="CRG90487.1"/>
    <property type="molecule type" value="Genomic_DNA"/>
</dbReference>
<reference evidence="5 6" key="1">
    <citation type="submission" date="2015-04" db="EMBL/GenBank/DDBJ databases">
        <authorList>
            <person name="Syromyatnikov M.Y."/>
            <person name="Popov V.N."/>
        </authorList>
    </citation>
    <scope>NUCLEOTIDE SEQUENCE [LARGE SCALE GENOMIC DNA]</scope>
    <source>
        <strain evidence="5">WF-38-12</strain>
    </source>
</reference>
<dbReference type="STRING" id="28573.A0A0U1M4L8"/>
<dbReference type="PANTHER" id="PTHR24320:SF283">
    <property type="entry name" value="RETINOL DEHYDROGENASE 11"/>
    <property type="match status" value="1"/>
</dbReference>
<dbReference type="InterPro" id="IPR002347">
    <property type="entry name" value="SDR_fam"/>
</dbReference>
<dbReference type="PRINTS" id="PR00081">
    <property type="entry name" value="GDHRDH"/>
</dbReference>
<dbReference type="OrthoDB" id="191139at2759"/>
<keyword evidence="3" id="KW-0560">Oxidoreductase</keyword>
<dbReference type="OMA" id="FMEVLQY"/>
<gene>
    <name evidence="5" type="ORF">PISL3812_07531</name>
</gene>
<sequence length="369" mass="40624">MTSHPEFNEKTTATVVASVFAEQIRNKNGVYFYEVHSSYSTSMIRSMLNTRVVVITGIAPKSLGEAMAVAIAAQSPAKLFLASRTKEKLEKVANKISNELPQATPAVELVALDLASQQSIQQAASQIANSVDAVDVLINNAGVMTLTRENTADGLELQFGTNHIGHFLFTQLLIKQLLRAGSKNDRSARVINVTSEGHRLSPIRFHDYFVEGKDVPDEEQPPPEITAIYGQIKDYNGWLAYGQSKTANSLFSLALNQKLKSRGMISYAVHPGSIWTNLNRSLDEEGNRILAKTGTYWKSEDEGAATMLVAAFDPLLNDLPESGDFYLNDCQFAQPAPWAKDTDAAEKLYTLSEELLGRRFDESVDGYKP</sequence>
<keyword evidence="6" id="KW-1185">Reference proteome</keyword>
<dbReference type="Proteomes" id="UP000054383">
    <property type="component" value="Unassembled WGS sequence"/>
</dbReference>
<evidence type="ECO:0000313" key="5">
    <source>
        <dbReference type="EMBL" id="CRG90487.1"/>
    </source>
</evidence>
<dbReference type="GO" id="GO:0016491">
    <property type="term" value="F:oxidoreductase activity"/>
    <property type="evidence" value="ECO:0007669"/>
    <property type="project" value="UniProtKB-KW"/>
</dbReference>
<comment type="similarity">
    <text evidence="1 4">Belongs to the short-chain dehydrogenases/reductases (SDR) family.</text>
</comment>
<evidence type="ECO:0000313" key="6">
    <source>
        <dbReference type="Proteomes" id="UP000054383"/>
    </source>
</evidence>
<evidence type="ECO:0000256" key="1">
    <source>
        <dbReference type="ARBA" id="ARBA00006484"/>
    </source>
</evidence>
<dbReference type="SUPFAM" id="SSF51735">
    <property type="entry name" value="NAD(P)-binding Rossmann-fold domains"/>
    <property type="match status" value="1"/>
</dbReference>
<protein>
    <submittedName>
        <fullName evidence="5">Putative oxidoreductase C736,13</fullName>
    </submittedName>
</protein>
<evidence type="ECO:0000256" key="3">
    <source>
        <dbReference type="ARBA" id="ARBA00023002"/>
    </source>
</evidence>
<dbReference type="PANTHER" id="PTHR24320">
    <property type="entry name" value="RETINOL DEHYDROGENASE"/>
    <property type="match status" value="1"/>
</dbReference>
<organism evidence="5 6">
    <name type="scientific">Talaromyces islandicus</name>
    <name type="common">Penicillium islandicum</name>
    <dbReference type="NCBI Taxonomy" id="28573"/>
    <lineage>
        <taxon>Eukaryota</taxon>
        <taxon>Fungi</taxon>
        <taxon>Dikarya</taxon>
        <taxon>Ascomycota</taxon>
        <taxon>Pezizomycotina</taxon>
        <taxon>Eurotiomycetes</taxon>
        <taxon>Eurotiomycetidae</taxon>
        <taxon>Eurotiales</taxon>
        <taxon>Trichocomaceae</taxon>
        <taxon>Talaromyces</taxon>
        <taxon>Talaromyces sect. Islandici</taxon>
    </lineage>
</organism>
<evidence type="ECO:0000256" key="2">
    <source>
        <dbReference type="ARBA" id="ARBA00022857"/>
    </source>
</evidence>
<proteinExistence type="inferred from homology"/>
<accession>A0A0U1M4L8</accession>
<keyword evidence="2" id="KW-0521">NADP</keyword>